<gene>
    <name evidence="5" type="primary">LOC103508773</name>
</gene>
<dbReference type="GO" id="GO:0042274">
    <property type="term" value="P:ribosomal small subunit biogenesis"/>
    <property type="evidence" value="ECO:0007669"/>
    <property type="project" value="InterPro"/>
</dbReference>
<evidence type="ECO:0000313" key="5">
    <source>
        <dbReference type="RefSeq" id="XP_017299391.1"/>
    </source>
</evidence>
<organism evidence="4 5">
    <name type="scientific">Diaphorina citri</name>
    <name type="common">Asian citrus psyllid</name>
    <dbReference type="NCBI Taxonomy" id="121845"/>
    <lineage>
        <taxon>Eukaryota</taxon>
        <taxon>Metazoa</taxon>
        <taxon>Ecdysozoa</taxon>
        <taxon>Arthropoda</taxon>
        <taxon>Hexapoda</taxon>
        <taxon>Insecta</taxon>
        <taxon>Pterygota</taxon>
        <taxon>Neoptera</taxon>
        <taxon>Paraneoptera</taxon>
        <taxon>Hemiptera</taxon>
        <taxon>Sternorrhyncha</taxon>
        <taxon>Psylloidea</taxon>
        <taxon>Psyllidae</taxon>
        <taxon>Diaphorininae</taxon>
        <taxon>Diaphorina</taxon>
    </lineage>
</organism>
<dbReference type="KEGG" id="dci:103508773"/>
<evidence type="ECO:0000256" key="3">
    <source>
        <dbReference type="SAM" id="MobiDB-lite"/>
    </source>
</evidence>
<evidence type="ECO:0000256" key="2">
    <source>
        <dbReference type="ARBA" id="ARBA00021561"/>
    </source>
</evidence>
<dbReference type="Pfam" id="PF04180">
    <property type="entry name" value="LTV"/>
    <property type="match status" value="1"/>
</dbReference>
<dbReference type="PANTHER" id="PTHR21531">
    <property type="entry name" value="LOW-TEMPERATURE VIABILITY PROTEIN LTV1-RELATED"/>
    <property type="match status" value="1"/>
</dbReference>
<dbReference type="RefSeq" id="XP_017299391.1">
    <property type="nucleotide sequence ID" value="XM_017443902.1"/>
</dbReference>
<name>A0A1S4EB13_DIACI</name>
<proteinExistence type="inferred from homology"/>
<dbReference type="PANTHER" id="PTHR21531:SF0">
    <property type="entry name" value="PROTEIN LTV1 HOMOLOG"/>
    <property type="match status" value="1"/>
</dbReference>
<feature type="region of interest" description="Disordered" evidence="3">
    <location>
        <begin position="104"/>
        <end position="133"/>
    </location>
</feature>
<evidence type="ECO:0000313" key="4">
    <source>
        <dbReference type="Proteomes" id="UP000079169"/>
    </source>
</evidence>
<dbReference type="GeneID" id="103508773"/>
<sequence length="400" mass="45198">MIQINNIKIDRKNDIETYVSPGAAALGGPRLQLPSSVFSSSHEESIGLLNKAAPESGLRLDLDPDIVAAMDEDFDYDDPNNQLEDDFVALANGNGGGDFEGDMYEDTTGMDDDNSDDYEDMSSDFDDEDGDDFDENDERLKMFSKEETKSRFTEYSMSSSVIRRNENLSYLDDTFEQMFAKYDDTEIGALECEDIEGDIMTNDQRLLSVAEEFEKERQVEKFSTENTGINRCGRIAKESDTEDSSEDEFEKMVIREKEKWDCESILSTYSNIYNHPTLITEPKTNKIKINPKTGIPITSVSTKLTPGLLAHHDNLHPGADPSTLTHKGPGSVISAISTLSIRPKNETPEERKARKSSLKEFRKERRVEKKSNRLAFKDEKKRVEKEFINKKVHAPGIHLA</sequence>
<dbReference type="OMA" id="QKXSTGI"/>
<reference evidence="5" key="1">
    <citation type="submission" date="2025-08" db="UniProtKB">
        <authorList>
            <consortium name="RefSeq"/>
        </authorList>
    </citation>
    <scope>IDENTIFICATION</scope>
</reference>
<dbReference type="AlphaFoldDB" id="A0A1S4EB13"/>
<keyword evidence="4" id="KW-1185">Reference proteome</keyword>
<feature type="region of interest" description="Disordered" evidence="3">
    <location>
        <begin position="343"/>
        <end position="370"/>
    </location>
</feature>
<dbReference type="PaxDb" id="121845-A0A1S4EB13"/>
<dbReference type="Proteomes" id="UP000079169">
    <property type="component" value="Unplaced"/>
</dbReference>
<dbReference type="GO" id="GO:0000056">
    <property type="term" value="P:ribosomal small subunit export from nucleus"/>
    <property type="evidence" value="ECO:0007669"/>
    <property type="project" value="TreeGrafter"/>
</dbReference>
<comment type="similarity">
    <text evidence="1">Belongs to the LTV1 family.</text>
</comment>
<dbReference type="InterPro" id="IPR007307">
    <property type="entry name" value="Ltv1"/>
</dbReference>
<dbReference type="GO" id="GO:0030688">
    <property type="term" value="C:preribosome, small subunit precursor"/>
    <property type="evidence" value="ECO:0007669"/>
    <property type="project" value="TreeGrafter"/>
</dbReference>
<dbReference type="GO" id="GO:0005634">
    <property type="term" value="C:nucleus"/>
    <property type="evidence" value="ECO:0007669"/>
    <property type="project" value="TreeGrafter"/>
</dbReference>
<protein>
    <recommendedName>
        <fullName evidence="2">Protein LTV1 homolog</fullName>
    </recommendedName>
</protein>
<dbReference type="GO" id="GO:0005829">
    <property type="term" value="C:cytosol"/>
    <property type="evidence" value="ECO:0007669"/>
    <property type="project" value="TreeGrafter"/>
</dbReference>
<evidence type="ECO:0000256" key="1">
    <source>
        <dbReference type="ARBA" id="ARBA00009078"/>
    </source>
</evidence>
<accession>A0A1S4EB13</accession>
<dbReference type="STRING" id="121845.A0A1S4EB13"/>